<feature type="signal peptide" evidence="1">
    <location>
        <begin position="1"/>
        <end position="20"/>
    </location>
</feature>
<dbReference type="InterPro" id="IPR006202">
    <property type="entry name" value="Neur_chan_lig-bd"/>
</dbReference>
<accession>A0A6P7SZA2</accession>
<protein>
    <submittedName>
        <fullName evidence="4">Acetylcholine receptor subunit beta-like 1</fullName>
    </submittedName>
</protein>
<dbReference type="GO" id="GO:0016020">
    <property type="term" value="C:membrane"/>
    <property type="evidence" value="ECO:0007669"/>
    <property type="project" value="InterPro"/>
</dbReference>
<keyword evidence="1" id="KW-0732">Signal</keyword>
<dbReference type="KEGG" id="osn:115217913"/>
<dbReference type="Proteomes" id="UP000515154">
    <property type="component" value="Linkage group LG12"/>
</dbReference>
<keyword evidence="3" id="KW-1185">Reference proteome</keyword>
<sequence>MKRSPFVSCLWVTVLLLVGAVLDSLQTLSGGLGSLDEVRLVSDLFDKNGYNPLIRPVKNVNETIVISFSLALSQLITVDEKNQVMKTNVWLQMTQVNPQYYAQYNSFHDSPN</sequence>
<proteinExistence type="predicted"/>
<evidence type="ECO:0000259" key="2">
    <source>
        <dbReference type="Pfam" id="PF02931"/>
    </source>
</evidence>
<dbReference type="SUPFAM" id="SSF63712">
    <property type="entry name" value="Nicotinic receptor ligand binding domain-like"/>
    <property type="match status" value="1"/>
</dbReference>
<dbReference type="RefSeq" id="XP_029643492.1">
    <property type="nucleotide sequence ID" value="XM_029787632.2"/>
</dbReference>
<evidence type="ECO:0000256" key="1">
    <source>
        <dbReference type="SAM" id="SignalP"/>
    </source>
</evidence>
<reference evidence="4" key="1">
    <citation type="submission" date="2025-08" db="UniProtKB">
        <authorList>
            <consortium name="RefSeq"/>
        </authorList>
    </citation>
    <scope>IDENTIFICATION</scope>
</reference>
<evidence type="ECO:0000313" key="4">
    <source>
        <dbReference type="RefSeq" id="XP_029643492.1"/>
    </source>
</evidence>
<name>A0A6P7SZA2_9MOLL</name>
<dbReference type="AlphaFoldDB" id="A0A6P7SZA2"/>
<feature type="domain" description="Neurotransmitter-gated ion-channel ligand-binding" evidence="2">
    <location>
        <begin position="38"/>
        <end position="94"/>
    </location>
</feature>
<feature type="chain" id="PRO_5027924084" evidence="1">
    <location>
        <begin position="21"/>
        <end position="112"/>
    </location>
</feature>
<dbReference type="Pfam" id="PF02931">
    <property type="entry name" value="Neur_chan_LBD"/>
    <property type="match status" value="1"/>
</dbReference>
<dbReference type="InterPro" id="IPR036734">
    <property type="entry name" value="Neur_chan_lig-bd_sf"/>
</dbReference>
<organism evidence="3 4">
    <name type="scientific">Octopus sinensis</name>
    <name type="common">East Asian common octopus</name>
    <dbReference type="NCBI Taxonomy" id="2607531"/>
    <lineage>
        <taxon>Eukaryota</taxon>
        <taxon>Metazoa</taxon>
        <taxon>Spiralia</taxon>
        <taxon>Lophotrochozoa</taxon>
        <taxon>Mollusca</taxon>
        <taxon>Cephalopoda</taxon>
        <taxon>Coleoidea</taxon>
        <taxon>Octopodiformes</taxon>
        <taxon>Octopoda</taxon>
        <taxon>Incirrata</taxon>
        <taxon>Octopodidae</taxon>
        <taxon>Octopus</taxon>
    </lineage>
</organism>
<gene>
    <name evidence="4" type="primary">LOC115217913</name>
</gene>
<dbReference type="GO" id="GO:0005230">
    <property type="term" value="F:extracellular ligand-gated monoatomic ion channel activity"/>
    <property type="evidence" value="ECO:0007669"/>
    <property type="project" value="InterPro"/>
</dbReference>
<evidence type="ECO:0000313" key="3">
    <source>
        <dbReference type="Proteomes" id="UP000515154"/>
    </source>
</evidence>
<dbReference type="Gene3D" id="2.70.170.10">
    <property type="entry name" value="Neurotransmitter-gated ion-channel ligand-binding domain"/>
    <property type="match status" value="1"/>
</dbReference>